<comment type="caution">
    <text evidence="1">The sequence shown here is derived from an EMBL/GenBank/DDBJ whole genome shotgun (WGS) entry which is preliminary data.</text>
</comment>
<organism evidence="1 2">
    <name type="scientific">Candidatus Falkowbacteria bacterium CG10_big_fil_rev_8_21_14_0_10_37_14</name>
    <dbReference type="NCBI Taxonomy" id="1974561"/>
    <lineage>
        <taxon>Bacteria</taxon>
        <taxon>Candidatus Falkowiibacteriota</taxon>
    </lineage>
</organism>
<gene>
    <name evidence="1" type="ORF">COT94_01115</name>
</gene>
<proteinExistence type="predicted"/>
<reference evidence="2" key="1">
    <citation type="submission" date="2017-09" db="EMBL/GenBank/DDBJ databases">
        <title>Depth-based differentiation of microbial function through sediment-hosted aquifers and enrichment of novel symbionts in the deep terrestrial subsurface.</title>
        <authorList>
            <person name="Probst A.J."/>
            <person name="Ladd B."/>
            <person name="Jarett J.K."/>
            <person name="Geller-Mcgrath D.E."/>
            <person name="Sieber C.M.K."/>
            <person name="Emerson J.B."/>
            <person name="Anantharaman K."/>
            <person name="Thomas B.C."/>
            <person name="Malmstrom R."/>
            <person name="Stieglmeier M."/>
            <person name="Klingl A."/>
            <person name="Woyke T."/>
            <person name="Ryan C.M."/>
            <person name="Banfield J.F."/>
        </authorList>
    </citation>
    <scope>NUCLEOTIDE SEQUENCE [LARGE SCALE GENOMIC DNA]</scope>
</reference>
<dbReference type="EMBL" id="PFAM01000008">
    <property type="protein sequence ID" value="PIT96274.1"/>
    <property type="molecule type" value="Genomic_DNA"/>
</dbReference>
<name>A0A2M6WU05_9BACT</name>
<dbReference type="Proteomes" id="UP000228533">
    <property type="component" value="Unassembled WGS sequence"/>
</dbReference>
<dbReference type="AlphaFoldDB" id="A0A2M6WU05"/>
<evidence type="ECO:0000313" key="1">
    <source>
        <dbReference type="EMBL" id="PIT96274.1"/>
    </source>
</evidence>
<evidence type="ECO:0000313" key="2">
    <source>
        <dbReference type="Proteomes" id="UP000228533"/>
    </source>
</evidence>
<protein>
    <submittedName>
        <fullName evidence="1">Uncharacterized protein</fullName>
    </submittedName>
</protein>
<sequence length="628" mass="71326">MRYLYLLIFAGIVVVCLAGDLSAQDNFNITGWTPIVTDSNIIFDHISLSRRKWILNVRCDLAKDMKKIQVNKKVFNKKTGTEEEKHYTVKYDANYAGLYLKTVVKQMGLEGLPKDSSDILIKTVVDDFGNITHWLFIEGSNSLLWISTAIKYKRSNEEPKSNGNIVKCEARVYKLYEPLRIKGFRLDNVGGSFIFSQGEQIFVLSAFGTALDIGSIGKNIIACKQDSVMGVQMMSVMTEIDTSWVAFTDYGPVICGSFLGNLSNQDSTLFNNTDELGGKAYFDGRSLKVLWLDGHLSDYDLGLNEKFAHQVDFASGTYGQAKVIKVRDYGYPQSVVWLRNEIVTPPPDSLYFGQLSNYVLYSAKREGVLGLVNTSGSFILFNIADYGKTKEVRTTSLQKQSSVNSSNTYVEPYFSVNEDLAIVEYERDDGEIDSLFVWPDREILTSYYGQPVYGSDSLYLFKTETELLQPVPDFSSIRIKYHLPSLVDKKIYSFVLKNIGGNSVIELSYKDDWKMGRDWLWLPSKKITPFCGKFIGRAEYDSSVYIFLDWGKLTLLSTAKWWNKSYYFNFSVVYPPATLDDYSAIVYSQINYQGDTNVLARVVCGKKDENNRWLYNKISILKDIKPGD</sequence>
<accession>A0A2M6WU05</accession>